<organism evidence="2 3">
    <name type="scientific">Thauera sedimentorum</name>
    <dbReference type="NCBI Taxonomy" id="2767595"/>
    <lineage>
        <taxon>Bacteria</taxon>
        <taxon>Pseudomonadati</taxon>
        <taxon>Pseudomonadota</taxon>
        <taxon>Betaproteobacteria</taxon>
        <taxon>Rhodocyclales</taxon>
        <taxon>Zoogloeaceae</taxon>
        <taxon>Thauera</taxon>
    </lineage>
</organism>
<comment type="caution">
    <text evidence="2">The sequence shown here is derived from an EMBL/GenBank/DDBJ whole genome shotgun (WGS) entry which is preliminary data.</text>
</comment>
<dbReference type="InterPro" id="IPR001509">
    <property type="entry name" value="Epimerase_deHydtase"/>
</dbReference>
<name>A0ABR9B7Z8_9RHOO</name>
<evidence type="ECO:0000313" key="2">
    <source>
        <dbReference type="EMBL" id="MBD8501291.1"/>
    </source>
</evidence>
<dbReference type="SUPFAM" id="SSF51735">
    <property type="entry name" value="NAD(P)-binding Rossmann-fold domains"/>
    <property type="match status" value="1"/>
</dbReference>
<proteinExistence type="predicted"/>
<dbReference type="EMBL" id="JACYTO010000001">
    <property type="protein sequence ID" value="MBD8501291.1"/>
    <property type="molecule type" value="Genomic_DNA"/>
</dbReference>
<dbReference type="InterPro" id="IPR050177">
    <property type="entry name" value="Lipid_A_modif_metabolic_enz"/>
</dbReference>
<dbReference type="Proteomes" id="UP000603602">
    <property type="component" value="Unassembled WGS sequence"/>
</dbReference>
<dbReference type="Pfam" id="PF01370">
    <property type="entry name" value="Epimerase"/>
    <property type="match status" value="1"/>
</dbReference>
<dbReference type="PANTHER" id="PTHR43245">
    <property type="entry name" value="BIFUNCTIONAL POLYMYXIN RESISTANCE PROTEIN ARNA"/>
    <property type="match status" value="1"/>
</dbReference>
<reference evidence="3" key="1">
    <citation type="submission" date="2023-07" db="EMBL/GenBank/DDBJ databases">
        <title>Thauera sp. CAU 1555 isolated from sand of Yaerae Beach.</title>
        <authorList>
            <person name="Kim W."/>
        </authorList>
    </citation>
    <scope>NUCLEOTIDE SEQUENCE [LARGE SCALE GENOMIC DNA]</scope>
    <source>
        <strain evidence="3">CAU 1555</strain>
    </source>
</reference>
<dbReference type="PANTHER" id="PTHR43245:SF58">
    <property type="entry name" value="BLL5923 PROTEIN"/>
    <property type="match status" value="1"/>
</dbReference>
<keyword evidence="3" id="KW-1185">Reference proteome</keyword>
<dbReference type="Gene3D" id="3.40.50.720">
    <property type="entry name" value="NAD(P)-binding Rossmann-like Domain"/>
    <property type="match status" value="1"/>
</dbReference>
<gene>
    <name evidence="2" type="ORF">IFO67_00140</name>
</gene>
<evidence type="ECO:0000259" key="1">
    <source>
        <dbReference type="Pfam" id="PF01370"/>
    </source>
</evidence>
<evidence type="ECO:0000313" key="3">
    <source>
        <dbReference type="Proteomes" id="UP000603602"/>
    </source>
</evidence>
<feature type="domain" description="NAD-dependent epimerase/dehydratase" evidence="1">
    <location>
        <begin position="3"/>
        <end position="223"/>
    </location>
</feature>
<dbReference type="InterPro" id="IPR036291">
    <property type="entry name" value="NAD(P)-bd_dom_sf"/>
</dbReference>
<protein>
    <submittedName>
        <fullName evidence="2">NAD-dependent epimerase/dehydratase family protein</fullName>
    </submittedName>
</protein>
<sequence length="324" mass="33927">MKVLVTGASGFIGGRLIGRLTAAACKPRALVRGSLSLPGVECVSAALEDAEGLQRACRGMDAIVHCAGHAHAFGEGDGQSGDLHRKINYEATARLAELAAREGVSRFVFLSSVKAAGHDGKAVYDELCQIPPVGAYGESKRMAETALQECGRRTGMGTVVLRLAMTYGRGGRGNLERMAAAIRAGWFPPLPRTAAPRSVLHVDDAVSATLVALVHERAPGRSFIVADPVAYSARQLQDAIRHALGLSELGRGMPAGLLRLAGALGDGAGRLAGLCLPLRSEVVGRLLDAECYSSDRIRAELGWQARMGLRDGIAEMLGQGGVQA</sequence>
<dbReference type="RefSeq" id="WP_187716158.1">
    <property type="nucleotide sequence ID" value="NZ_JACTAH010000001.1"/>
</dbReference>
<accession>A0ABR9B7Z8</accession>